<sequence>MSHIEIRPALASDREPILAFCANTWEWGDYIEQVWDEWLQEPEGQLLVAVVDQQLAGVVHIQVFNETEAWLEGLRVNPDYRRQGLGRALNEAAMVEAMRRGATTIRLAVDSHNMASIELSESMHMRRVGEFSLYSAPPFSNPSSRSKQQAIRLATLEDMDTIIDYLNASNIFPLVGGLYYVKFQAVPITARLLEQKIKGQQVYLLQRWERLDGLAIAEPLHEHGEQRLSVGYLDGTAIEAISFIAYDLRLRLQEMQLERVRIYAPETLLIHDAFDGVEYEANPASFYTYERGLV</sequence>
<evidence type="ECO:0000313" key="3">
    <source>
        <dbReference type="Proteomes" id="UP000287188"/>
    </source>
</evidence>
<feature type="domain" description="N-acetyltransferase" evidence="1">
    <location>
        <begin position="4"/>
        <end position="158"/>
    </location>
</feature>
<reference evidence="3" key="1">
    <citation type="submission" date="2018-12" db="EMBL/GenBank/DDBJ databases">
        <title>Tengunoibacter tsumagoiensis gen. nov., sp. nov., Dictyobacter kobayashii sp. nov., D. alpinus sp. nov., and D. joshuensis sp. nov. and description of Dictyobacteraceae fam. nov. within the order Ktedonobacterales isolated from Tengu-no-mugimeshi.</title>
        <authorList>
            <person name="Wang C.M."/>
            <person name="Zheng Y."/>
            <person name="Sakai Y."/>
            <person name="Toyoda A."/>
            <person name="Minakuchi Y."/>
            <person name="Abe K."/>
            <person name="Yokota A."/>
            <person name="Yabe S."/>
        </authorList>
    </citation>
    <scope>NUCLEOTIDE SEQUENCE [LARGE SCALE GENOMIC DNA]</scope>
    <source>
        <strain evidence="3">Uno11</strain>
    </source>
</reference>
<dbReference type="AlphaFoldDB" id="A0A402AJS5"/>
<dbReference type="Gene3D" id="3.40.630.30">
    <property type="match status" value="1"/>
</dbReference>
<dbReference type="CDD" id="cd04301">
    <property type="entry name" value="NAT_SF"/>
    <property type="match status" value="1"/>
</dbReference>
<protein>
    <recommendedName>
        <fullName evidence="1">N-acetyltransferase domain-containing protein</fullName>
    </recommendedName>
</protein>
<dbReference type="PANTHER" id="PTHR43072">
    <property type="entry name" value="N-ACETYLTRANSFERASE"/>
    <property type="match status" value="1"/>
</dbReference>
<dbReference type="PANTHER" id="PTHR43072:SF60">
    <property type="entry name" value="L-2,4-DIAMINOBUTYRIC ACID ACETYLTRANSFERASE"/>
    <property type="match status" value="1"/>
</dbReference>
<dbReference type="OrthoDB" id="150660at2"/>
<gene>
    <name evidence="2" type="ORF">KDK_31330</name>
</gene>
<evidence type="ECO:0000313" key="2">
    <source>
        <dbReference type="EMBL" id="GCE19333.1"/>
    </source>
</evidence>
<dbReference type="EMBL" id="BIFS01000001">
    <property type="protein sequence ID" value="GCE19333.1"/>
    <property type="molecule type" value="Genomic_DNA"/>
</dbReference>
<dbReference type="Pfam" id="PF00583">
    <property type="entry name" value="Acetyltransf_1"/>
    <property type="match status" value="1"/>
</dbReference>
<comment type="caution">
    <text evidence="2">The sequence shown here is derived from an EMBL/GenBank/DDBJ whole genome shotgun (WGS) entry which is preliminary data.</text>
</comment>
<accession>A0A402AJS5</accession>
<dbReference type="SUPFAM" id="SSF55729">
    <property type="entry name" value="Acyl-CoA N-acyltransferases (Nat)"/>
    <property type="match status" value="1"/>
</dbReference>
<dbReference type="InterPro" id="IPR016181">
    <property type="entry name" value="Acyl_CoA_acyltransferase"/>
</dbReference>
<proteinExistence type="predicted"/>
<evidence type="ECO:0000259" key="1">
    <source>
        <dbReference type="PROSITE" id="PS51186"/>
    </source>
</evidence>
<dbReference type="Proteomes" id="UP000287188">
    <property type="component" value="Unassembled WGS sequence"/>
</dbReference>
<organism evidence="2 3">
    <name type="scientific">Dictyobacter kobayashii</name>
    <dbReference type="NCBI Taxonomy" id="2014872"/>
    <lineage>
        <taxon>Bacteria</taxon>
        <taxon>Bacillati</taxon>
        <taxon>Chloroflexota</taxon>
        <taxon>Ktedonobacteria</taxon>
        <taxon>Ktedonobacterales</taxon>
        <taxon>Dictyobacteraceae</taxon>
        <taxon>Dictyobacter</taxon>
    </lineage>
</organism>
<name>A0A402AJS5_9CHLR</name>
<keyword evidence="3" id="KW-1185">Reference proteome</keyword>
<dbReference type="RefSeq" id="WP_126551224.1">
    <property type="nucleotide sequence ID" value="NZ_BIFS01000001.1"/>
</dbReference>
<dbReference type="InterPro" id="IPR000182">
    <property type="entry name" value="GNAT_dom"/>
</dbReference>
<dbReference type="GO" id="GO:0016747">
    <property type="term" value="F:acyltransferase activity, transferring groups other than amino-acyl groups"/>
    <property type="evidence" value="ECO:0007669"/>
    <property type="project" value="InterPro"/>
</dbReference>
<dbReference type="PROSITE" id="PS51186">
    <property type="entry name" value="GNAT"/>
    <property type="match status" value="1"/>
</dbReference>